<reference evidence="4 5" key="1">
    <citation type="submission" date="2023-02" db="EMBL/GenBank/DDBJ databases">
        <title>LHISI_Scaffold_Assembly.</title>
        <authorList>
            <person name="Stuart O.P."/>
            <person name="Cleave R."/>
            <person name="Magrath M.J.L."/>
            <person name="Mikheyev A.S."/>
        </authorList>
    </citation>
    <scope>NUCLEOTIDE SEQUENCE [LARGE SCALE GENOMIC DNA]</scope>
    <source>
        <strain evidence="4">Daus_M_001</strain>
        <tissue evidence="4">Leg muscle</tissue>
    </source>
</reference>
<gene>
    <name evidence="4" type="ORF">PR048_022521</name>
</gene>
<comment type="caution">
    <text evidence="4">The sequence shown here is derived from an EMBL/GenBank/DDBJ whole genome shotgun (WGS) entry which is preliminary data.</text>
</comment>
<protein>
    <recommendedName>
        <fullName evidence="3">DDE Tnp4 domain-containing protein</fullName>
    </recommendedName>
</protein>
<evidence type="ECO:0000256" key="2">
    <source>
        <dbReference type="ARBA" id="ARBA00022723"/>
    </source>
</evidence>
<dbReference type="Pfam" id="PF13359">
    <property type="entry name" value="DDE_Tnp_4"/>
    <property type="match status" value="1"/>
</dbReference>
<keyword evidence="5" id="KW-1185">Reference proteome</keyword>
<evidence type="ECO:0000313" key="5">
    <source>
        <dbReference type="Proteomes" id="UP001159363"/>
    </source>
</evidence>
<dbReference type="EMBL" id="JARBHB010000008">
    <property type="protein sequence ID" value="KAJ8878058.1"/>
    <property type="molecule type" value="Genomic_DNA"/>
</dbReference>
<name>A0ABQ9H195_9NEOP</name>
<organism evidence="4 5">
    <name type="scientific">Dryococelus australis</name>
    <dbReference type="NCBI Taxonomy" id="614101"/>
    <lineage>
        <taxon>Eukaryota</taxon>
        <taxon>Metazoa</taxon>
        <taxon>Ecdysozoa</taxon>
        <taxon>Arthropoda</taxon>
        <taxon>Hexapoda</taxon>
        <taxon>Insecta</taxon>
        <taxon>Pterygota</taxon>
        <taxon>Neoptera</taxon>
        <taxon>Polyneoptera</taxon>
        <taxon>Phasmatodea</taxon>
        <taxon>Verophasmatodea</taxon>
        <taxon>Anareolatae</taxon>
        <taxon>Phasmatidae</taxon>
        <taxon>Eurycanthinae</taxon>
        <taxon>Dryococelus</taxon>
    </lineage>
</organism>
<accession>A0ABQ9H195</accession>
<dbReference type="InterPro" id="IPR027806">
    <property type="entry name" value="HARBI1_dom"/>
</dbReference>
<evidence type="ECO:0000313" key="4">
    <source>
        <dbReference type="EMBL" id="KAJ8878058.1"/>
    </source>
</evidence>
<proteinExistence type="predicted"/>
<comment type="cofactor">
    <cofactor evidence="1">
        <name>a divalent metal cation</name>
        <dbReference type="ChEBI" id="CHEBI:60240"/>
    </cofactor>
</comment>
<evidence type="ECO:0000259" key="3">
    <source>
        <dbReference type="Pfam" id="PF13359"/>
    </source>
</evidence>
<keyword evidence="2" id="KW-0479">Metal-binding</keyword>
<dbReference type="Proteomes" id="UP001159363">
    <property type="component" value="Chromosome 7"/>
</dbReference>
<evidence type="ECO:0000256" key="1">
    <source>
        <dbReference type="ARBA" id="ARBA00001968"/>
    </source>
</evidence>
<sequence length="167" mass="18977">MDVPASAWQDVLCLSLMSPHRPGRMYLAFHGCPRIGLAGFTLPFMDVSASAWQDVLGLSLMSPHRPSRMARRRIAENVFDIVAQRYRVLRKRVILQRGTAEKVVLACCVLHNFLMCRRGRQYLHAASADNESYVIISGDWQEEGIPESSWYPLRRGTSSSISQQEIR</sequence>
<feature type="domain" description="DDE Tnp4" evidence="3">
    <location>
        <begin position="71"/>
        <end position="112"/>
    </location>
</feature>